<comment type="similarity">
    <text evidence="2">Belongs to the ATPase inhibitor family.</text>
</comment>
<protein>
    <submittedName>
        <fullName evidence="9">Uncharacterized protein</fullName>
    </submittedName>
</protein>
<evidence type="ECO:0000256" key="5">
    <source>
        <dbReference type="ARBA" id="ARBA00023128"/>
    </source>
</evidence>
<evidence type="ECO:0000256" key="1">
    <source>
        <dbReference type="ARBA" id="ARBA00004173"/>
    </source>
</evidence>
<proteinExistence type="inferred from homology"/>
<evidence type="ECO:0000313" key="9">
    <source>
        <dbReference type="Ensembl" id="ENSCCRP00010103563.1"/>
    </source>
</evidence>
<dbReference type="FunFam" id="1.20.5.500:FF:000003">
    <property type="entry name" value="ATPase inhibitor B, mitochondrial"/>
    <property type="match status" value="1"/>
</dbReference>
<dbReference type="SUPFAM" id="SSF64602">
    <property type="entry name" value="F1 ATPase inhibitor, IF1, C-terminal domain"/>
    <property type="match status" value="1"/>
</dbReference>
<dbReference type="Ensembl" id="ENSCCRT00015085363.1">
    <property type="protein sequence ID" value="ENSCCRP00015082669.1"/>
    <property type="gene ID" value="ENSCCRG00015033383.1"/>
</dbReference>
<evidence type="ECO:0000256" key="4">
    <source>
        <dbReference type="ARBA" id="ARBA00023054"/>
    </source>
</evidence>
<keyword evidence="3" id="KW-0809">Transit peptide</keyword>
<dbReference type="Ensembl" id="ENSCCRT00010115062.1">
    <property type="protein sequence ID" value="ENSCCRP00010103563.1"/>
    <property type="gene ID" value="ENSCCRG00010045614.1"/>
</dbReference>
<keyword evidence="10" id="KW-1185">Reference proteome</keyword>
<dbReference type="GO" id="GO:0005739">
    <property type="term" value="C:mitochondrion"/>
    <property type="evidence" value="ECO:0007669"/>
    <property type="project" value="UniProtKB-SubCell"/>
</dbReference>
<comment type="subcellular location">
    <subcellularLocation>
        <location evidence="1">Mitochondrion</location>
    </subcellularLocation>
</comment>
<name>A0A8C1RCC6_CYPCA</name>
<evidence type="ECO:0000256" key="2">
    <source>
        <dbReference type="ARBA" id="ARBA00010901"/>
    </source>
</evidence>
<organism evidence="9 10">
    <name type="scientific">Cyprinus carpio</name>
    <name type="common">Common carp</name>
    <dbReference type="NCBI Taxonomy" id="7962"/>
    <lineage>
        <taxon>Eukaryota</taxon>
        <taxon>Metazoa</taxon>
        <taxon>Chordata</taxon>
        <taxon>Craniata</taxon>
        <taxon>Vertebrata</taxon>
        <taxon>Euteleostomi</taxon>
        <taxon>Actinopterygii</taxon>
        <taxon>Neopterygii</taxon>
        <taxon>Teleostei</taxon>
        <taxon>Ostariophysi</taxon>
        <taxon>Cypriniformes</taxon>
        <taxon>Cyprinidae</taxon>
        <taxon>Cyprininae</taxon>
        <taxon>Cyprinus</taxon>
    </lineage>
</organism>
<comment type="function">
    <text evidence="7">Endogenous F(1)F(o)-ATPase inhibitor limiting ATP depletion when the mitochondrial membrane potential falls below a threshold and the F(1)F(o)-ATP synthase starts hydrolyzing ATP to pump protons out of the mitochondrial matrix. Required to avoid the consumption of cellular ATP when the F(1)F(o)-ATP synthase enzyme acts as an ATP hydrolase. Indirectly acts as a regulator of heme synthesis in erythroid tissues: regulates heme synthesis by modulating the mitochondrial pH and redox potential, allowing FECH to efficiently catalyze the incorporation of iron into protoporphyrin IX to produce heme.</text>
</comment>
<evidence type="ECO:0000313" key="10">
    <source>
        <dbReference type="Proteomes" id="UP000694427"/>
    </source>
</evidence>
<dbReference type="Gene3D" id="1.20.5.500">
    <property type="entry name" value="Single helix bin"/>
    <property type="match status" value="1"/>
</dbReference>
<accession>A0A8C1RCC6</accession>
<reference evidence="9" key="1">
    <citation type="submission" date="2025-05" db="UniProtKB">
        <authorList>
            <consortium name="Ensembl"/>
        </authorList>
    </citation>
    <scope>IDENTIFICATION</scope>
</reference>
<sequence>MAKFLNRNIRTFLATQFRMSSDQVDIPLKGYCMSDFPPYHLHRRKEQEQLAALRRHHKEEIDHHQKEIERLQQEISRHEGKIRKLKQDD</sequence>
<dbReference type="Proteomes" id="UP000694427">
    <property type="component" value="Unplaced"/>
</dbReference>
<keyword evidence="5" id="KW-0496">Mitochondrion</keyword>
<dbReference type="Proteomes" id="UP000694700">
    <property type="component" value="Unplaced"/>
</dbReference>
<evidence type="ECO:0000256" key="3">
    <source>
        <dbReference type="ARBA" id="ARBA00022946"/>
    </source>
</evidence>
<evidence type="ECO:0000256" key="8">
    <source>
        <dbReference type="SAM" id="Coils"/>
    </source>
</evidence>
<evidence type="ECO:0000256" key="6">
    <source>
        <dbReference type="ARBA" id="ARBA00026043"/>
    </source>
</evidence>
<feature type="coiled-coil region" evidence="8">
    <location>
        <begin position="54"/>
        <end position="88"/>
    </location>
</feature>
<dbReference type="AlphaFoldDB" id="A0A8C1RCC6"/>
<comment type="subunit">
    <text evidence="6">Homodimer; represents the active form and is present at a pH value below 6.5. Homotetramer; represents the inactive form and is present at a pH value above 7.0.</text>
</comment>
<keyword evidence="4 8" id="KW-0175">Coiled coil</keyword>
<evidence type="ECO:0000256" key="7">
    <source>
        <dbReference type="ARBA" id="ARBA00046200"/>
    </source>
</evidence>